<dbReference type="Pfam" id="PF13975">
    <property type="entry name" value="gag-asp_proteas"/>
    <property type="match status" value="1"/>
</dbReference>
<sequence length="131" mass="14153">MRHAHVKAIFYNGVDYVQYLEGKLKLNEVKKAEVEALVDTGATFPALPEEIIAELGLPSLGEHPAETAEGAGKVELVANAIIKIEDRIAQSPVIKRPRGTTPLIGVVALEQMGYKVDPTTGRLIKGLPLML</sequence>
<comment type="caution">
    <text evidence="1">The sequence shown here is derived from an EMBL/GenBank/DDBJ whole genome shotgun (WGS) entry which is preliminary data.</text>
</comment>
<dbReference type="EMBL" id="RCOS01000046">
    <property type="protein sequence ID" value="RSN76971.1"/>
    <property type="molecule type" value="Genomic_DNA"/>
</dbReference>
<dbReference type="GO" id="GO:0006508">
    <property type="term" value="P:proteolysis"/>
    <property type="evidence" value="ECO:0007669"/>
    <property type="project" value="UniProtKB-KW"/>
</dbReference>
<keyword evidence="2" id="KW-1185">Reference proteome</keyword>
<evidence type="ECO:0000313" key="2">
    <source>
        <dbReference type="Proteomes" id="UP000277582"/>
    </source>
</evidence>
<keyword evidence="1" id="KW-0645">Protease</keyword>
<dbReference type="SUPFAM" id="SSF50630">
    <property type="entry name" value="Acid proteases"/>
    <property type="match status" value="1"/>
</dbReference>
<gene>
    <name evidence="1" type="ORF">D6D85_03115</name>
</gene>
<organism evidence="1 2">
    <name type="scientific">Candidatus Methanodesulfokora washburnensis</name>
    <dbReference type="NCBI Taxonomy" id="2478471"/>
    <lineage>
        <taxon>Archaea</taxon>
        <taxon>Thermoproteota</taxon>
        <taxon>Candidatus Korarchaeia</taxon>
        <taxon>Candidatus Korarchaeia incertae sedis</taxon>
        <taxon>Candidatus Methanodesulfokora</taxon>
    </lineage>
</organism>
<dbReference type="Gene3D" id="2.40.70.10">
    <property type="entry name" value="Acid Proteases"/>
    <property type="match status" value="1"/>
</dbReference>
<dbReference type="AlphaFoldDB" id="A0A3R9R191"/>
<dbReference type="Proteomes" id="UP000277582">
    <property type="component" value="Unassembled WGS sequence"/>
</dbReference>
<proteinExistence type="predicted"/>
<reference evidence="1 2" key="1">
    <citation type="submission" date="2018-10" db="EMBL/GenBank/DDBJ databases">
        <title>Co-occurring genomic capacity for anaerobic methane metabolism and dissimilatory sulfite reduction discovered in the Korarchaeota.</title>
        <authorList>
            <person name="Mckay L.J."/>
            <person name="Dlakic M."/>
            <person name="Fields M.W."/>
            <person name="Delmont T.O."/>
            <person name="Eren A.M."/>
            <person name="Jay Z.J."/>
            <person name="Klingelsmith K.B."/>
            <person name="Rusch D.B."/>
            <person name="Inskeep W.P."/>
        </authorList>
    </citation>
    <scope>NUCLEOTIDE SEQUENCE [LARGE SCALE GENOMIC DNA]</scope>
    <source>
        <strain evidence="1 2">MDKW</strain>
    </source>
</reference>
<dbReference type="GO" id="GO:0008233">
    <property type="term" value="F:peptidase activity"/>
    <property type="evidence" value="ECO:0007669"/>
    <property type="project" value="UniProtKB-KW"/>
</dbReference>
<dbReference type="RefSeq" id="WP_125670594.1">
    <property type="nucleotide sequence ID" value="NZ_RCOS01000046.1"/>
</dbReference>
<evidence type="ECO:0000313" key="1">
    <source>
        <dbReference type="EMBL" id="RSN76971.1"/>
    </source>
</evidence>
<accession>A0A3R9R191</accession>
<dbReference type="InterPro" id="IPR021109">
    <property type="entry name" value="Peptidase_aspartic_dom_sf"/>
</dbReference>
<dbReference type="OrthoDB" id="27715at2157"/>
<protein>
    <submittedName>
        <fullName evidence="1">Aspartyl protease</fullName>
    </submittedName>
</protein>
<name>A0A3R9R191_9CREN</name>
<keyword evidence="1" id="KW-0378">Hydrolase</keyword>